<dbReference type="Proteomes" id="UP000593818">
    <property type="component" value="Chromosome"/>
</dbReference>
<protein>
    <submittedName>
        <fullName evidence="2">Nuclear transport factor 2 family protein</fullName>
    </submittedName>
</protein>
<dbReference type="Pfam" id="PF12680">
    <property type="entry name" value="SnoaL_2"/>
    <property type="match status" value="1"/>
</dbReference>
<sequence length="135" mass="14810">MTSTPITARDRVEELLALQGAGKAADAADLFAAEVDLHIPNSRHLPWVPQEPGSRASMRKLFESLGSLTESRRFEVFIIVGDADNAVVLGEFTSVVLGTGRTVTSKFALWVTLHDGMITRYHMYEDSFAMAQAAR</sequence>
<dbReference type="RefSeq" id="WP_193902724.1">
    <property type="nucleotide sequence ID" value="NZ_CP063450.1"/>
</dbReference>
<organism evidence="2 3">
    <name type="scientific">Rhodococcus pyridinivorans</name>
    <dbReference type="NCBI Taxonomy" id="103816"/>
    <lineage>
        <taxon>Bacteria</taxon>
        <taxon>Bacillati</taxon>
        <taxon>Actinomycetota</taxon>
        <taxon>Actinomycetes</taxon>
        <taxon>Mycobacteriales</taxon>
        <taxon>Nocardiaceae</taxon>
        <taxon>Rhodococcus</taxon>
    </lineage>
</organism>
<evidence type="ECO:0000259" key="1">
    <source>
        <dbReference type="Pfam" id="PF12680"/>
    </source>
</evidence>
<gene>
    <name evidence="2" type="ORF">INP59_21750</name>
</gene>
<dbReference type="Gene3D" id="3.10.450.50">
    <property type="match status" value="1"/>
</dbReference>
<dbReference type="InterPro" id="IPR037401">
    <property type="entry name" value="SnoaL-like"/>
</dbReference>
<dbReference type="EMBL" id="CP063450">
    <property type="protein sequence ID" value="QOV98418.1"/>
    <property type="molecule type" value="Genomic_DNA"/>
</dbReference>
<dbReference type="AlphaFoldDB" id="A0A7M2XKY4"/>
<evidence type="ECO:0000313" key="3">
    <source>
        <dbReference type="Proteomes" id="UP000593818"/>
    </source>
</evidence>
<proteinExistence type="predicted"/>
<reference evidence="2 3" key="1">
    <citation type="submission" date="2020-10" db="EMBL/GenBank/DDBJ databases">
        <title>Whole genome sequence of oil-degrading bacteria Rhodococcus pyridinivorans strain 5Ap.</title>
        <authorList>
            <person name="Akhremchuk A.E."/>
            <person name="Valentovich L.N."/>
            <person name="Charniauskaya M.I."/>
            <person name="Bukliarevich H.A."/>
            <person name="Titok M.A."/>
        </authorList>
    </citation>
    <scope>NUCLEOTIDE SEQUENCE [LARGE SCALE GENOMIC DNA]</scope>
    <source>
        <strain evidence="2 3">5Ap</strain>
    </source>
</reference>
<feature type="domain" description="SnoaL-like" evidence="1">
    <location>
        <begin position="12"/>
        <end position="121"/>
    </location>
</feature>
<dbReference type="InterPro" id="IPR032710">
    <property type="entry name" value="NTF2-like_dom_sf"/>
</dbReference>
<keyword evidence="3" id="KW-1185">Reference proteome</keyword>
<name>A0A7M2XKY4_9NOCA</name>
<accession>A0A7M2XKY4</accession>
<dbReference type="SUPFAM" id="SSF54427">
    <property type="entry name" value="NTF2-like"/>
    <property type="match status" value="1"/>
</dbReference>
<evidence type="ECO:0000313" key="2">
    <source>
        <dbReference type="EMBL" id="QOV98418.1"/>
    </source>
</evidence>